<proteinExistence type="predicted"/>
<dbReference type="EMBL" id="DRNF01000440">
    <property type="protein sequence ID" value="HHJ81367.1"/>
    <property type="molecule type" value="Genomic_DNA"/>
</dbReference>
<evidence type="ECO:0000259" key="4">
    <source>
        <dbReference type="Pfam" id="PF04355"/>
    </source>
</evidence>
<dbReference type="AlphaFoldDB" id="A0A832N5X6"/>
<evidence type="ECO:0000313" key="5">
    <source>
        <dbReference type="EMBL" id="HHJ81367.1"/>
    </source>
</evidence>
<organism evidence="5">
    <name type="scientific">Candidatus Tenderia electrophaga</name>
    <dbReference type="NCBI Taxonomy" id="1748243"/>
    <lineage>
        <taxon>Bacteria</taxon>
        <taxon>Pseudomonadati</taxon>
        <taxon>Pseudomonadota</taxon>
        <taxon>Gammaproteobacteria</taxon>
        <taxon>Candidatus Tenderiales</taxon>
        <taxon>Candidatus Tenderiaceae</taxon>
        <taxon>Candidatus Tenderia</taxon>
    </lineage>
</organism>
<dbReference type="InterPro" id="IPR037873">
    <property type="entry name" value="BamE-like"/>
</dbReference>
<gene>
    <name evidence="5" type="primary">bamE</name>
    <name evidence="5" type="ORF">ENJ65_07005</name>
</gene>
<accession>A0A832N5X6</accession>
<feature type="chain" id="PRO_5032418772" evidence="3">
    <location>
        <begin position="26"/>
        <end position="109"/>
    </location>
</feature>
<sequence>MNKTKLISACCGLALLGGCASFQLGNDFNLTQFASQIRHGVTSQAEVKAWLGSPQSQGVVVDRDGEQLQRWLYYYSQGTLGNMNNARMKTLEVQFDQNGIVRSYNWSGQ</sequence>
<evidence type="ECO:0000256" key="2">
    <source>
        <dbReference type="ARBA" id="ARBA00023136"/>
    </source>
</evidence>
<keyword evidence="2" id="KW-0472">Membrane</keyword>
<dbReference type="Proteomes" id="UP000885832">
    <property type="component" value="Unassembled WGS sequence"/>
</dbReference>
<comment type="caution">
    <text evidence="5">The sequence shown here is derived from an EMBL/GenBank/DDBJ whole genome shotgun (WGS) entry which is preliminary data.</text>
</comment>
<evidence type="ECO:0000256" key="1">
    <source>
        <dbReference type="ARBA" id="ARBA00022729"/>
    </source>
</evidence>
<dbReference type="Pfam" id="PF04355">
    <property type="entry name" value="BamE"/>
    <property type="match status" value="1"/>
</dbReference>
<dbReference type="Gene3D" id="3.30.1450.10">
    <property type="match status" value="1"/>
</dbReference>
<feature type="signal peptide" evidence="3">
    <location>
        <begin position="1"/>
        <end position="25"/>
    </location>
</feature>
<keyword evidence="1 3" id="KW-0732">Signal</keyword>
<feature type="domain" description="Outer membrane protein assembly factor BamE" evidence="4">
    <location>
        <begin position="35"/>
        <end position="103"/>
    </location>
</feature>
<name>A0A832N5X6_9GAMM</name>
<dbReference type="InterPro" id="IPR007450">
    <property type="entry name" value="BamE_dom"/>
</dbReference>
<protein>
    <submittedName>
        <fullName evidence="5">Outer membrane protein assembly factor BamE</fullName>
    </submittedName>
</protein>
<dbReference type="PROSITE" id="PS51257">
    <property type="entry name" value="PROKAR_LIPOPROTEIN"/>
    <property type="match status" value="1"/>
</dbReference>
<evidence type="ECO:0000256" key="3">
    <source>
        <dbReference type="SAM" id="SignalP"/>
    </source>
</evidence>
<reference evidence="5" key="1">
    <citation type="journal article" date="2020" name="mSystems">
        <title>Genome- and Community-Level Interaction Insights into Carbon Utilization and Element Cycling Functions of Hydrothermarchaeota in Hydrothermal Sediment.</title>
        <authorList>
            <person name="Zhou Z."/>
            <person name="Liu Y."/>
            <person name="Xu W."/>
            <person name="Pan J."/>
            <person name="Luo Z.H."/>
            <person name="Li M."/>
        </authorList>
    </citation>
    <scope>NUCLEOTIDE SEQUENCE [LARGE SCALE GENOMIC DNA]</scope>
    <source>
        <strain evidence="5">HyVt-505</strain>
    </source>
</reference>
<dbReference type="GO" id="GO:0019867">
    <property type="term" value="C:outer membrane"/>
    <property type="evidence" value="ECO:0007669"/>
    <property type="project" value="InterPro"/>
</dbReference>